<name>A0A369WSB4_9GAMM</name>
<feature type="transmembrane region" description="Helical" evidence="1">
    <location>
        <begin position="374"/>
        <end position="392"/>
    </location>
</feature>
<feature type="transmembrane region" description="Helical" evidence="1">
    <location>
        <begin position="190"/>
        <end position="212"/>
    </location>
</feature>
<feature type="transmembrane region" description="Helical" evidence="1">
    <location>
        <begin position="49"/>
        <end position="70"/>
    </location>
</feature>
<gene>
    <name evidence="2" type="ORF">DV711_02920</name>
</gene>
<evidence type="ECO:0000313" key="3">
    <source>
        <dbReference type="Proteomes" id="UP000253769"/>
    </source>
</evidence>
<keyword evidence="1" id="KW-0812">Transmembrane</keyword>
<keyword evidence="1" id="KW-1133">Transmembrane helix</keyword>
<feature type="transmembrane region" description="Helical" evidence="1">
    <location>
        <begin position="224"/>
        <end position="240"/>
    </location>
</feature>
<proteinExistence type="predicted"/>
<dbReference type="AlphaFoldDB" id="A0A369WSB4"/>
<feature type="transmembrane region" description="Helical" evidence="1">
    <location>
        <begin position="284"/>
        <end position="302"/>
    </location>
</feature>
<dbReference type="EMBL" id="QQOH01000001">
    <property type="protein sequence ID" value="RDE24557.1"/>
    <property type="molecule type" value="Genomic_DNA"/>
</dbReference>
<accession>A0A369WSB4</accession>
<feature type="transmembrane region" description="Helical" evidence="1">
    <location>
        <begin position="150"/>
        <end position="170"/>
    </location>
</feature>
<keyword evidence="3" id="KW-1185">Reference proteome</keyword>
<comment type="caution">
    <text evidence="2">The sequence shown here is derived from an EMBL/GenBank/DDBJ whole genome shotgun (WGS) entry which is preliminary data.</text>
</comment>
<organism evidence="2 3">
    <name type="scientific">Motiliproteus coralliicola</name>
    <dbReference type="NCBI Taxonomy" id="2283196"/>
    <lineage>
        <taxon>Bacteria</taxon>
        <taxon>Pseudomonadati</taxon>
        <taxon>Pseudomonadota</taxon>
        <taxon>Gammaproteobacteria</taxon>
        <taxon>Oceanospirillales</taxon>
        <taxon>Oceanospirillaceae</taxon>
        <taxon>Motiliproteus</taxon>
    </lineage>
</organism>
<sequence>MRTDGLNFDNIPPLSIPYGFFATAPLFGVLAGLVLLFQPQALTARWDPAALALVHLLTLGFAAQIMLGALCQVMPVVSSQPIPLSRTQALLVRGCISLGTVLLSLTFLFPGPILFSLTLAAFVIGFGLFISRLIQALIKIRPAGHTLVSIRLAAFCLLITLIAGVILLWWRSSPQTAPLAPILNTDQHALWGIQGWGLLLVVGVSFQVIPMFHVAPDFPARVQRWLPGALMLSLLLGTVLDGSAAIALMALSKLLVLGYCALASRHLRQRRRKLLDYTVRFWQLALGCIALSMVVNLATLGWPELPNRLPLAELSAILFGFGGLLAVIFGMLQKIVPFLLYLHLQRQCLTQPEKLLTLPNMKQLISTARSKRQWWLHCTALCGLLIALWLPLLTPLAALLLIADFVWLGWTLHQAFALYRQHLN</sequence>
<dbReference type="OrthoDB" id="5295665at2"/>
<feature type="transmembrane region" description="Helical" evidence="1">
    <location>
        <begin position="115"/>
        <end position="138"/>
    </location>
</feature>
<dbReference type="RefSeq" id="WP_114694144.1">
    <property type="nucleotide sequence ID" value="NZ_QQOH01000001.1"/>
</dbReference>
<feature type="transmembrane region" description="Helical" evidence="1">
    <location>
        <begin position="246"/>
        <end position="263"/>
    </location>
</feature>
<feature type="transmembrane region" description="Helical" evidence="1">
    <location>
        <begin position="16"/>
        <end position="37"/>
    </location>
</feature>
<evidence type="ECO:0000256" key="1">
    <source>
        <dbReference type="SAM" id="Phobius"/>
    </source>
</evidence>
<evidence type="ECO:0000313" key="2">
    <source>
        <dbReference type="EMBL" id="RDE24557.1"/>
    </source>
</evidence>
<keyword evidence="1" id="KW-0472">Membrane</keyword>
<reference evidence="2 3" key="1">
    <citation type="submission" date="2018-07" db="EMBL/GenBank/DDBJ databases">
        <title>Motiliproteus coralliicola sp. nov., a bacterium isolated from Coral.</title>
        <authorList>
            <person name="Wang G."/>
        </authorList>
    </citation>
    <scope>NUCLEOTIDE SEQUENCE [LARGE SCALE GENOMIC DNA]</scope>
    <source>
        <strain evidence="2 3">C34</strain>
    </source>
</reference>
<protein>
    <submittedName>
        <fullName evidence="2">Uncharacterized protein</fullName>
    </submittedName>
</protein>
<dbReference type="Proteomes" id="UP000253769">
    <property type="component" value="Unassembled WGS sequence"/>
</dbReference>
<feature type="transmembrane region" description="Helical" evidence="1">
    <location>
        <begin position="314"/>
        <end position="332"/>
    </location>
</feature>